<dbReference type="SUPFAM" id="SSF69572">
    <property type="entry name" value="Activating enzymes of the ubiquitin-like proteins"/>
    <property type="match status" value="1"/>
</dbReference>
<dbReference type="GO" id="GO:0008641">
    <property type="term" value="F:ubiquitin-like modifier activating enzyme activity"/>
    <property type="evidence" value="ECO:0007669"/>
    <property type="project" value="InterPro"/>
</dbReference>
<dbReference type="NCBIfam" id="TIGR03882">
    <property type="entry name" value="cyclo_dehyd_2"/>
    <property type="match status" value="1"/>
</dbReference>
<dbReference type="STRING" id="1848.SAMN05443637_11433"/>
<name>A0A1M6W8Q4_PSETH</name>
<sequence>MKTPTDTVAVRDHAGVNRDQLPATVMLPRWRSVFDIDASTRMIGLDPQAALVVGDLAPPLAELVDELRSPVAPEDFAARAAARGVPAETAYTLLHALRDAGELVDGAAAARMTAHRAAAAVLVRGTGPLTVGVVIGLCAAGIGAVHVEARGTVAGADLGTGLGDADHGRPRLEAIADAAARTVPEARVSRPPRLLVPDLVVLADEYPDPVVCADLVVGGIAHLPVRLRDGVGVVGPLVLPGRTACLECLELQRSACEPSWPRVAAQLAGRRGTADPASVPATVGLSVAQAVAAVDGTAGSTPPPGALEASLEIDAAAGTIVRRPWQPVPGCRCGAADLPRTDGRSRATIEG</sequence>
<keyword evidence="2" id="KW-1185">Reference proteome</keyword>
<accession>A0A1M6W8Q4</accession>
<protein>
    <submittedName>
        <fullName evidence="1">Bacteriocin biosynthesis cyclodehydratase domain-containing protein</fullName>
    </submittedName>
</protein>
<dbReference type="InterPro" id="IPR022291">
    <property type="entry name" value="Bacteriocin_synth_cyclodeHase"/>
</dbReference>
<evidence type="ECO:0000313" key="2">
    <source>
        <dbReference type="Proteomes" id="UP000184363"/>
    </source>
</evidence>
<proteinExistence type="predicted"/>
<dbReference type="Proteomes" id="UP000184363">
    <property type="component" value="Unassembled WGS sequence"/>
</dbReference>
<gene>
    <name evidence="1" type="ORF">SAMN05443637_11433</name>
</gene>
<organism evidence="1 2">
    <name type="scientific">Pseudonocardia thermophila</name>
    <dbReference type="NCBI Taxonomy" id="1848"/>
    <lineage>
        <taxon>Bacteria</taxon>
        <taxon>Bacillati</taxon>
        <taxon>Actinomycetota</taxon>
        <taxon>Actinomycetes</taxon>
        <taxon>Pseudonocardiales</taxon>
        <taxon>Pseudonocardiaceae</taxon>
        <taxon>Pseudonocardia</taxon>
    </lineage>
</organism>
<reference evidence="1 2" key="1">
    <citation type="submission" date="2016-11" db="EMBL/GenBank/DDBJ databases">
        <authorList>
            <person name="Jaros S."/>
            <person name="Januszkiewicz K."/>
            <person name="Wedrychowicz H."/>
        </authorList>
    </citation>
    <scope>NUCLEOTIDE SEQUENCE [LARGE SCALE GENOMIC DNA]</scope>
    <source>
        <strain evidence="1 2">DSM 43832</strain>
    </source>
</reference>
<dbReference type="EMBL" id="FRAP01000014">
    <property type="protein sequence ID" value="SHK90172.1"/>
    <property type="molecule type" value="Genomic_DNA"/>
</dbReference>
<dbReference type="Gene3D" id="3.40.50.720">
    <property type="entry name" value="NAD(P)-binding Rossmann-like Domain"/>
    <property type="match status" value="1"/>
</dbReference>
<dbReference type="InterPro" id="IPR035985">
    <property type="entry name" value="Ubiquitin-activating_enz"/>
</dbReference>
<evidence type="ECO:0000313" key="1">
    <source>
        <dbReference type="EMBL" id="SHK90172.1"/>
    </source>
</evidence>
<dbReference type="AlphaFoldDB" id="A0A1M6W8Q4"/>